<dbReference type="STRING" id="1230383.A0A1M8A7Z4"/>
<protein>
    <submittedName>
        <fullName evidence="1">Uncharacterized protein</fullName>
    </submittedName>
</protein>
<evidence type="ECO:0000313" key="2">
    <source>
        <dbReference type="Proteomes" id="UP000186303"/>
    </source>
</evidence>
<dbReference type="AlphaFoldDB" id="A0A1M8A7Z4"/>
<dbReference type="EMBL" id="LT671824">
    <property type="protein sequence ID" value="SHO78615.1"/>
    <property type="molecule type" value="Genomic_DNA"/>
</dbReference>
<dbReference type="Proteomes" id="UP000186303">
    <property type="component" value="Chromosome 4"/>
</dbReference>
<gene>
    <name evidence="1" type="ORF">MSYG_2962</name>
</gene>
<dbReference type="VEuPathDB" id="FungiDB:MSYG_2962"/>
<reference evidence="2" key="1">
    <citation type="journal article" date="2017" name="Nucleic Acids Res.">
        <title>Proteogenomics produces comprehensive and highly accurate protein-coding gene annotation in a complete genome assembly of Malassezia sympodialis.</title>
        <authorList>
            <person name="Zhu Y."/>
            <person name="Engstroem P.G."/>
            <person name="Tellgren-Roth C."/>
            <person name="Baudo C.D."/>
            <person name="Kennell J.C."/>
            <person name="Sun S."/>
            <person name="Billmyre R.B."/>
            <person name="Schroeder M.S."/>
            <person name="Andersson A."/>
            <person name="Holm T."/>
            <person name="Sigurgeirsson B."/>
            <person name="Wu G."/>
            <person name="Sankaranarayanan S.R."/>
            <person name="Siddharthan R."/>
            <person name="Sanyal K."/>
            <person name="Lundeberg J."/>
            <person name="Nystedt B."/>
            <person name="Boekhout T."/>
            <person name="Dawson T.L. Jr."/>
            <person name="Heitman J."/>
            <person name="Scheynius A."/>
            <person name="Lehtioe J."/>
        </authorList>
    </citation>
    <scope>NUCLEOTIDE SEQUENCE [LARGE SCALE GENOMIC DNA]</scope>
    <source>
        <strain evidence="2">ATCC 42132</strain>
    </source>
</reference>
<keyword evidence="2" id="KW-1185">Reference proteome</keyword>
<name>A0A1M8A7Z4_MALS4</name>
<evidence type="ECO:0000313" key="1">
    <source>
        <dbReference type="EMBL" id="SHO78615.1"/>
    </source>
</evidence>
<accession>A0A1M8A7Z4</accession>
<dbReference type="OrthoDB" id="2554293at2759"/>
<organism evidence="1 2">
    <name type="scientific">Malassezia sympodialis (strain ATCC 42132)</name>
    <name type="common">Atopic eczema-associated yeast</name>
    <dbReference type="NCBI Taxonomy" id="1230383"/>
    <lineage>
        <taxon>Eukaryota</taxon>
        <taxon>Fungi</taxon>
        <taxon>Dikarya</taxon>
        <taxon>Basidiomycota</taxon>
        <taxon>Ustilaginomycotina</taxon>
        <taxon>Malasseziomycetes</taxon>
        <taxon>Malasseziales</taxon>
        <taxon>Malasseziaceae</taxon>
        <taxon>Malassezia</taxon>
    </lineage>
</organism>
<dbReference type="OMA" id="IDWHIRE"/>
<sequence length="671" mass="76058">MRGRPPVLRRPPWRAFAPSHRVGVLRRVWEPGQACSYRRMPTRTCGTSFVPISFIHTGEYTELTASIHAVRACLKSAESASSPLHTQLPAATQAIKTELMRMSADAKFPAQSKIWHDVVDTYLDLLEASPAREARLVFENLATLALPQGYQEPRILASGLRLLAKCCNEDAGPRAIQSVFASLVSLSKPAAKDTARTARKLVLMNRLSEAMYIIDWHIREHWHHGVPPPSRGLMHTVMIQMKTVEQVLRMRPPPEPGRFIATPALYAEYATALAMLGTLLSENYLPLVPAHKEDITWLVKHLTHFYTLEYDVPSTSGAQASIYRALPEFLHRLPCGRDPEAASVKTRPNLPQPSCQADRAEFFLPVLSERTYNVLVQYALQHEEQPQWCRLVLEHMMHERNPPIVPDNVTANILLQQANKRHMHDLALHALEWGACPLSPDEPSVPTEMSSQRLLAHLDDALREENTFRVEGLIYHFVQSWLQCCERPGGVPAMQVLGRLYPQLRQRQTSQSSRVACDPRIFTASLYLAARSNRKGLALQVWQLIKDHCEVTQQMVASESGTVLMTYFAHAARRSKKQSQSDGSEYDGRAQRLCRVALQEYAWLLEHWSTYDHHPPARMYVPLLRLLRRTKGQEAVYARLVDDIYALKLGDSPRLRRVIDATHVVLADTPM</sequence>
<proteinExistence type="predicted"/>